<dbReference type="AlphaFoldDB" id="A0A833NZ12"/>
<dbReference type="EMBL" id="WPAF01000003">
    <property type="protein sequence ID" value="KAF0134947.1"/>
    <property type="molecule type" value="Genomic_DNA"/>
</dbReference>
<dbReference type="Proteomes" id="UP000488506">
    <property type="component" value="Unassembled WGS sequence"/>
</dbReference>
<accession>A0A833NZ12</accession>
<protein>
    <submittedName>
        <fullName evidence="1">Uncharacterized protein</fullName>
    </submittedName>
</protein>
<comment type="caution">
    <text evidence="1">The sequence shown here is derived from an EMBL/GenBank/DDBJ whole genome shotgun (WGS) entry which is preliminary data.</text>
</comment>
<proteinExistence type="predicted"/>
<sequence length="54" mass="6289">MIYDRSEYKGKPMLVIKRSEDDKFPFSFGIAKAKMILESIEEIKQFVKDCEAQG</sequence>
<gene>
    <name evidence="1" type="ORF">FD145_328</name>
</gene>
<reference evidence="1 2" key="1">
    <citation type="submission" date="2019-12" db="EMBL/GenBank/DDBJ databases">
        <authorList>
            <person name="Wolfe R."/>
            <person name="Danczak R."/>
            <person name="Wilkins M."/>
        </authorList>
    </citation>
    <scope>NUCLEOTIDE SEQUENCE [LARGE SCALE GENOMIC DNA]</scope>
    <source>
        <strain evidence="1">X2_MaxBin.013</strain>
    </source>
</reference>
<name>A0A833NZ12_UNCSA</name>
<organism evidence="1 2">
    <name type="scientific">Candidatus Saganbacteria bacterium</name>
    <dbReference type="NCBI Taxonomy" id="2575572"/>
    <lineage>
        <taxon>Bacteria</taxon>
        <taxon>Bacillati</taxon>
        <taxon>Saganbacteria</taxon>
    </lineage>
</organism>
<evidence type="ECO:0000313" key="2">
    <source>
        <dbReference type="Proteomes" id="UP000488506"/>
    </source>
</evidence>
<evidence type="ECO:0000313" key="1">
    <source>
        <dbReference type="EMBL" id="KAF0134947.1"/>
    </source>
</evidence>